<sequence>MLMSTHFTIAKSVIDNIDPTKSFFFSENNFIYGNLKPDAVSKYFLEKHYLDESYDMIKSKIEYLCNLTLDDISKYFSVSKISQELGVICHFLCDFFCVAHSQRWKLNHSMSKHIIYEKELHIAAKNTNLSKFKGDVISEGCFDTFFNKLYQEYITSIGCKNDLLFSTYICNSVVNHILDCILLNTANSYTLINCG</sequence>
<comment type="caution">
    <text evidence="2">The sequence shown here is derived from an EMBL/GenBank/DDBJ whole genome shotgun (WGS) entry which is preliminary data.</text>
</comment>
<accession>A0A371J9V6</accession>
<dbReference type="EMBL" id="NOJY02000002">
    <property type="protein sequence ID" value="RDY29483.1"/>
    <property type="molecule type" value="Genomic_DNA"/>
</dbReference>
<name>A0A371J9V6_9FIRM</name>
<reference evidence="2 3" key="1">
    <citation type="journal article" date="2017" name="Genome Announc.">
        <title>Draft Genome Sequence of Romboutsia weinsteinii sp. nov. Strain CCRI-19649(T) Isolated from Surface Water.</title>
        <authorList>
            <person name="Maheux A.F."/>
            <person name="Boudreau D.K."/>
            <person name="Berube E."/>
            <person name="Boissinot M."/>
            <person name="Cantin P."/>
            <person name="Raymond F."/>
            <person name="Corbeil J."/>
            <person name="Omar R.F."/>
            <person name="Bergeron M.G."/>
        </authorList>
    </citation>
    <scope>NUCLEOTIDE SEQUENCE [LARGE SCALE GENOMIC DNA]</scope>
    <source>
        <strain evidence="2 3">CCRI-19649</strain>
    </source>
</reference>
<dbReference type="Proteomes" id="UP000215694">
    <property type="component" value="Unassembled WGS sequence"/>
</dbReference>
<protein>
    <recommendedName>
        <fullName evidence="1">Phospholipase C/D domain-containing protein</fullName>
    </recommendedName>
</protein>
<dbReference type="Pfam" id="PF00882">
    <property type="entry name" value="Zn_dep_PLPC"/>
    <property type="match status" value="1"/>
</dbReference>
<evidence type="ECO:0000313" key="3">
    <source>
        <dbReference type="Proteomes" id="UP000215694"/>
    </source>
</evidence>
<dbReference type="AlphaFoldDB" id="A0A371J9V6"/>
<feature type="domain" description="Phospholipase C/D" evidence="1">
    <location>
        <begin position="5"/>
        <end position="156"/>
    </location>
</feature>
<dbReference type="RefSeq" id="WP_094367624.1">
    <property type="nucleotide sequence ID" value="NZ_NOJY02000002.1"/>
</dbReference>
<organism evidence="2 3">
    <name type="scientific">Romboutsia weinsteinii</name>
    <dbReference type="NCBI Taxonomy" id="2020949"/>
    <lineage>
        <taxon>Bacteria</taxon>
        <taxon>Bacillati</taxon>
        <taxon>Bacillota</taxon>
        <taxon>Clostridia</taxon>
        <taxon>Peptostreptococcales</taxon>
        <taxon>Peptostreptococcaceae</taxon>
        <taxon>Romboutsia</taxon>
    </lineage>
</organism>
<evidence type="ECO:0000313" key="2">
    <source>
        <dbReference type="EMBL" id="RDY29483.1"/>
    </source>
</evidence>
<keyword evidence="3" id="KW-1185">Reference proteome</keyword>
<evidence type="ECO:0000259" key="1">
    <source>
        <dbReference type="Pfam" id="PF00882"/>
    </source>
</evidence>
<proteinExistence type="predicted"/>
<gene>
    <name evidence="2" type="ORF">CHL78_001920</name>
</gene>
<dbReference type="InterPro" id="IPR029002">
    <property type="entry name" value="PLPC/GPLD1"/>
</dbReference>
<dbReference type="OrthoDB" id="2878022at2"/>